<dbReference type="InterPro" id="IPR001313">
    <property type="entry name" value="Pumilio_RNA-bd_rpt"/>
</dbReference>
<feature type="repeat" description="Pumilio" evidence="2">
    <location>
        <begin position="284"/>
        <end position="319"/>
    </location>
</feature>
<organism evidence="5 6">
    <name type="scientific">Babesia duncani</name>
    <dbReference type="NCBI Taxonomy" id="323732"/>
    <lineage>
        <taxon>Eukaryota</taxon>
        <taxon>Sar</taxon>
        <taxon>Alveolata</taxon>
        <taxon>Apicomplexa</taxon>
        <taxon>Aconoidasida</taxon>
        <taxon>Piroplasmida</taxon>
        <taxon>Babesiidae</taxon>
        <taxon>Babesia</taxon>
    </lineage>
</organism>
<name>A0AAD9PP96_9APIC</name>
<dbReference type="KEGG" id="bdw:94335538"/>
<feature type="repeat" description="Pumilio" evidence="2">
    <location>
        <begin position="429"/>
        <end position="464"/>
    </location>
</feature>
<evidence type="ECO:0000256" key="3">
    <source>
        <dbReference type="SAM" id="MobiDB-lite"/>
    </source>
</evidence>
<accession>A0AAD9PP96</accession>
<feature type="compositionally biased region" description="Basic residues" evidence="3">
    <location>
        <begin position="223"/>
        <end position="235"/>
    </location>
</feature>
<dbReference type="InterPro" id="IPR033712">
    <property type="entry name" value="Pumilio_RNA-bd"/>
</dbReference>
<feature type="repeat" description="Pumilio" evidence="2">
    <location>
        <begin position="320"/>
        <end position="355"/>
    </location>
</feature>
<sequence>MTNQANNQGYVWSPSKISNGSMLDLDMLSSSLQLEDDSLVPILKSTGFTELLSSNSEFYNSFIPNSEYNSSRGSSNSKVVNASISTVDMSASEILVANDGKSAIDFESMRRQLTDMSVKMDSLTENVLKQLETPQSNTHEDNILNYLEPKFLQRLCCSGVDYNSSVSPMGTANFALSSSANDFIGSNLCESVSNKNDEMKLSPLHLGETAFSMGSIPMTHRYNPPRHGLRRRGRRENRQSHGSLHAQRFNPPRRKTLSSSVPAFTNHNSHPGSWLTKDSFTIDEIRGNVTSIAKDQAGCRMLQRLLEFKDPILISTIVEEVLDNLFDLMTDPFGNYLCQKLMGVCNQEQIAKIISAVGPDFVKIGLNMHGTRAVQRLLEVLTTPDHIEKVTKALSHGVVDLVNDLNGNHIIQKCLFVLSNENCGFIYKAINEKCVQVATHRHGCCVMQRCIDAANAVQRQELIEAIILNALELVQDAYGNYVVQYVLKLKIPSINRRIVMAVAAQTTELAKQKFSSNVVERCLIYCCQDIRTILISQFIEAPVSVLKDLILDPFGNYVIQRVLNVAQPQELHQLLEKIQPHMDEIKVASSGKKIAAKITRRHYLHDKGQGYPMRLSTRQAHLSDLPSCTFLTSKTSGFSCKAPTHASYTASLQGYKDQTMDYMSLEKHAALYSPLVATGNQRIPAIYNWSNYL</sequence>
<dbReference type="InterPro" id="IPR011989">
    <property type="entry name" value="ARM-like"/>
</dbReference>
<dbReference type="PROSITE" id="PS50302">
    <property type="entry name" value="PUM"/>
    <property type="match status" value="7"/>
</dbReference>
<dbReference type="CDD" id="cd07920">
    <property type="entry name" value="Pumilio"/>
    <property type="match status" value="1"/>
</dbReference>
<dbReference type="GO" id="GO:0005737">
    <property type="term" value="C:cytoplasm"/>
    <property type="evidence" value="ECO:0007669"/>
    <property type="project" value="TreeGrafter"/>
</dbReference>
<evidence type="ECO:0000313" key="5">
    <source>
        <dbReference type="EMBL" id="KAK2198231.1"/>
    </source>
</evidence>
<reference evidence="5" key="1">
    <citation type="journal article" date="2023" name="Nat. Microbiol.">
        <title>Babesia duncani multi-omics identifies virulence factors and drug targets.</title>
        <authorList>
            <person name="Singh P."/>
            <person name="Lonardi S."/>
            <person name="Liang Q."/>
            <person name="Vydyam P."/>
            <person name="Khabirova E."/>
            <person name="Fang T."/>
            <person name="Gihaz S."/>
            <person name="Thekkiniath J."/>
            <person name="Munshi M."/>
            <person name="Abel S."/>
            <person name="Ciampossin L."/>
            <person name="Batugedara G."/>
            <person name="Gupta M."/>
            <person name="Lu X.M."/>
            <person name="Lenz T."/>
            <person name="Chakravarty S."/>
            <person name="Cornillot E."/>
            <person name="Hu Y."/>
            <person name="Ma W."/>
            <person name="Gonzalez L.M."/>
            <person name="Sanchez S."/>
            <person name="Estrada K."/>
            <person name="Sanchez-Flores A."/>
            <person name="Montero E."/>
            <person name="Harb O.S."/>
            <person name="Le Roch K.G."/>
            <person name="Mamoun C.B."/>
        </authorList>
    </citation>
    <scope>NUCLEOTIDE SEQUENCE</scope>
    <source>
        <strain evidence="5">WA1</strain>
    </source>
</reference>
<dbReference type="Gene3D" id="1.25.10.10">
    <property type="entry name" value="Leucine-rich Repeat Variant"/>
    <property type="match status" value="1"/>
</dbReference>
<keyword evidence="1" id="KW-0677">Repeat</keyword>
<dbReference type="FunFam" id="1.25.10.10:FF:000237">
    <property type="entry name" value="Pumilio homolog 9"/>
    <property type="match status" value="1"/>
</dbReference>
<dbReference type="GO" id="GO:0003729">
    <property type="term" value="F:mRNA binding"/>
    <property type="evidence" value="ECO:0007669"/>
    <property type="project" value="TreeGrafter"/>
</dbReference>
<dbReference type="SUPFAM" id="SSF48371">
    <property type="entry name" value="ARM repeat"/>
    <property type="match status" value="1"/>
</dbReference>
<dbReference type="RefSeq" id="XP_067805073.1">
    <property type="nucleotide sequence ID" value="XM_067946282.1"/>
</dbReference>
<proteinExistence type="predicted"/>
<dbReference type="GO" id="GO:0010608">
    <property type="term" value="P:post-transcriptional regulation of gene expression"/>
    <property type="evidence" value="ECO:0007669"/>
    <property type="project" value="TreeGrafter"/>
</dbReference>
<evidence type="ECO:0000256" key="1">
    <source>
        <dbReference type="ARBA" id="ARBA00022737"/>
    </source>
</evidence>
<comment type="caution">
    <text evidence="5">The sequence shown here is derived from an EMBL/GenBank/DDBJ whole genome shotgun (WGS) entry which is preliminary data.</text>
</comment>
<evidence type="ECO:0000259" key="4">
    <source>
        <dbReference type="PROSITE" id="PS50303"/>
    </source>
</evidence>
<feature type="repeat" description="Pumilio" evidence="2">
    <location>
        <begin position="393"/>
        <end position="428"/>
    </location>
</feature>
<dbReference type="InterPro" id="IPR016024">
    <property type="entry name" value="ARM-type_fold"/>
</dbReference>
<dbReference type="PROSITE" id="PS50303">
    <property type="entry name" value="PUM_HD"/>
    <property type="match status" value="1"/>
</dbReference>
<dbReference type="GeneID" id="94335538"/>
<feature type="repeat" description="Pumilio" evidence="2">
    <location>
        <begin position="356"/>
        <end position="392"/>
    </location>
</feature>
<feature type="repeat" description="Pumilio" evidence="2">
    <location>
        <begin position="465"/>
        <end position="500"/>
    </location>
</feature>
<dbReference type="PANTHER" id="PTHR12537">
    <property type="entry name" value="RNA BINDING PROTEIN PUMILIO-RELATED"/>
    <property type="match status" value="1"/>
</dbReference>
<protein>
    <submittedName>
        <fullName evidence="5">Bifunctional Pumilio RNA-binding repeat/Armadillo-like helical/Pumilio</fullName>
    </submittedName>
</protein>
<dbReference type="Pfam" id="PF00806">
    <property type="entry name" value="PUF"/>
    <property type="match status" value="8"/>
</dbReference>
<feature type="domain" description="PUM-HD" evidence="4">
    <location>
        <begin position="256"/>
        <end position="602"/>
    </location>
</feature>
<dbReference type="SMART" id="SM00025">
    <property type="entry name" value="Pumilio"/>
    <property type="match status" value="8"/>
</dbReference>
<feature type="region of interest" description="Disordered" evidence="3">
    <location>
        <begin position="215"/>
        <end position="258"/>
    </location>
</feature>
<evidence type="ECO:0000256" key="2">
    <source>
        <dbReference type="PROSITE-ProRule" id="PRU00317"/>
    </source>
</evidence>
<feature type="repeat" description="Pumilio" evidence="2">
    <location>
        <begin position="537"/>
        <end position="576"/>
    </location>
</feature>
<dbReference type="AlphaFoldDB" id="A0AAD9PP96"/>
<keyword evidence="6" id="KW-1185">Reference proteome</keyword>
<dbReference type="EMBL" id="JALLKP010000001">
    <property type="protein sequence ID" value="KAK2198231.1"/>
    <property type="molecule type" value="Genomic_DNA"/>
</dbReference>
<dbReference type="Proteomes" id="UP001214638">
    <property type="component" value="Unassembled WGS sequence"/>
</dbReference>
<gene>
    <name evidence="5" type="ORF">BdWA1_001240</name>
</gene>
<evidence type="ECO:0000313" key="6">
    <source>
        <dbReference type="Proteomes" id="UP001214638"/>
    </source>
</evidence>
<dbReference type="PANTHER" id="PTHR12537:SF13">
    <property type="entry name" value="PUMILIO HOMOLOGY DOMAIN FAMILY MEMBER 4"/>
    <property type="match status" value="1"/>
</dbReference>
<dbReference type="InterPro" id="IPR033133">
    <property type="entry name" value="PUM-HD"/>
</dbReference>